<sequence>MDGQSRRGIGDFGRFFDDYGSEVSFILTYRLHQHLGFSFDAAQVIHRLVLNALECGALVETEDRIIYI</sequence>
<accession>A0A381RM56</accession>
<name>A0A381RM56_9ZZZZ</name>
<dbReference type="EMBL" id="UINC01002028">
    <property type="protein sequence ID" value="SUZ92069.1"/>
    <property type="molecule type" value="Genomic_DNA"/>
</dbReference>
<protein>
    <submittedName>
        <fullName evidence="1">Uncharacterized protein</fullName>
    </submittedName>
</protein>
<dbReference type="AlphaFoldDB" id="A0A381RM56"/>
<evidence type="ECO:0000313" key="1">
    <source>
        <dbReference type="EMBL" id="SUZ92069.1"/>
    </source>
</evidence>
<proteinExistence type="predicted"/>
<reference evidence="1" key="1">
    <citation type="submission" date="2018-05" db="EMBL/GenBank/DDBJ databases">
        <authorList>
            <person name="Lanie J.A."/>
            <person name="Ng W.-L."/>
            <person name="Kazmierczak K.M."/>
            <person name="Andrzejewski T.M."/>
            <person name="Davidsen T.M."/>
            <person name="Wayne K.J."/>
            <person name="Tettelin H."/>
            <person name="Glass J.I."/>
            <person name="Rusch D."/>
            <person name="Podicherti R."/>
            <person name="Tsui H.-C.T."/>
            <person name="Winkler M.E."/>
        </authorList>
    </citation>
    <scope>NUCLEOTIDE SEQUENCE</scope>
</reference>
<gene>
    <name evidence="1" type="ORF">METZ01_LOCUS44923</name>
</gene>
<organism evidence="1">
    <name type="scientific">marine metagenome</name>
    <dbReference type="NCBI Taxonomy" id="408172"/>
    <lineage>
        <taxon>unclassified sequences</taxon>
        <taxon>metagenomes</taxon>
        <taxon>ecological metagenomes</taxon>
    </lineage>
</organism>